<accession>A0ABD3AVF8</accession>
<feature type="domain" description="F-box protein At3g26010-like beta-propeller" evidence="1">
    <location>
        <begin position="79"/>
        <end position="206"/>
    </location>
</feature>
<evidence type="ECO:0000259" key="1">
    <source>
        <dbReference type="Pfam" id="PF24750"/>
    </source>
</evidence>
<dbReference type="InterPro" id="IPR056592">
    <property type="entry name" value="Beta-prop_At3g26010-like"/>
</dbReference>
<dbReference type="EMBL" id="JBJUIK010000002">
    <property type="protein sequence ID" value="KAL3535225.1"/>
    <property type="molecule type" value="Genomic_DNA"/>
</dbReference>
<gene>
    <name evidence="2" type="ORF">ACH5RR_003686</name>
</gene>
<dbReference type="AlphaFoldDB" id="A0ABD3AVF8"/>
<organism evidence="2 3">
    <name type="scientific">Cinchona calisaya</name>
    <dbReference type="NCBI Taxonomy" id="153742"/>
    <lineage>
        <taxon>Eukaryota</taxon>
        <taxon>Viridiplantae</taxon>
        <taxon>Streptophyta</taxon>
        <taxon>Embryophyta</taxon>
        <taxon>Tracheophyta</taxon>
        <taxon>Spermatophyta</taxon>
        <taxon>Magnoliopsida</taxon>
        <taxon>eudicotyledons</taxon>
        <taxon>Gunneridae</taxon>
        <taxon>Pentapetalae</taxon>
        <taxon>asterids</taxon>
        <taxon>lamiids</taxon>
        <taxon>Gentianales</taxon>
        <taxon>Rubiaceae</taxon>
        <taxon>Cinchonoideae</taxon>
        <taxon>Cinchoneae</taxon>
        <taxon>Cinchona</taxon>
    </lineage>
</organism>
<evidence type="ECO:0000313" key="2">
    <source>
        <dbReference type="EMBL" id="KAL3535225.1"/>
    </source>
</evidence>
<proteinExistence type="predicted"/>
<dbReference type="Pfam" id="PF24750">
    <property type="entry name" value="b-prop_At3g26010-like"/>
    <property type="match status" value="1"/>
</dbReference>
<reference evidence="2 3" key="1">
    <citation type="submission" date="2024-11" db="EMBL/GenBank/DDBJ databases">
        <title>A near-complete genome assembly of Cinchona calisaya.</title>
        <authorList>
            <person name="Lian D.C."/>
            <person name="Zhao X.W."/>
            <person name="Wei L."/>
        </authorList>
    </citation>
    <scope>NUCLEOTIDE SEQUENCE [LARGE SCALE GENOMIC DNA]</scope>
    <source>
        <tissue evidence="2">Nenye</tissue>
    </source>
</reference>
<name>A0ABD3AVF8_9GENT</name>
<comment type="caution">
    <text evidence="2">The sequence shown here is derived from an EMBL/GenBank/DDBJ whole genome shotgun (WGS) entry which is preliminary data.</text>
</comment>
<dbReference type="Proteomes" id="UP001630127">
    <property type="component" value="Unassembled WGS sequence"/>
</dbReference>
<keyword evidence="3" id="KW-1185">Reference proteome</keyword>
<sequence length="210" mass="23790">MGVRASGLAAERLRSSLDSREIAAAKMDLEEGGIILVGAVTLTTHKRLWNAVAPIKRGTNSIYIAGMHSSRESGKGVVPKSDSGLALRQGFMTRVKDSVVTKYKVIRVEDNVWKISVLKFEIFSSETGEWRDVDIHFEQVQLNESLHFVDRKFGIFAYNPYKDPNSCRVKKLSRDIDTEYYHSADGKTRLFDIHQGYLRYFEVSHDSNSI</sequence>
<protein>
    <recommendedName>
        <fullName evidence="1">F-box protein At3g26010-like beta-propeller domain-containing protein</fullName>
    </recommendedName>
</protein>
<evidence type="ECO:0000313" key="3">
    <source>
        <dbReference type="Proteomes" id="UP001630127"/>
    </source>
</evidence>